<keyword evidence="4" id="KW-1185">Reference proteome</keyword>
<organism evidence="3 4">
    <name type="scientific">Daucus carota subsp. sativus</name>
    <name type="common">Carrot</name>
    <dbReference type="NCBI Taxonomy" id="79200"/>
    <lineage>
        <taxon>Eukaryota</taxon>
        <taxon>Viridiplantae</taxon>
        <taxon>Streptophyta</taxon>
        <taxon>Embryophyta</taxon>
        <taxon>Tracheophyta</taxon>
        <taxon>Spermatophyta</taxon>
        <taxon>Magnoliopsida</taxon>
        <taxon>eudicotyledons</taxon>
        <taxon>Gunneridae</taxon>
        <taxon>Pentapetalae</taxon>
        <taxon>asterids</taxon>
        <taxon>campanulids</taxon>
        <taxon>Apiales</taxon>
        <taxon>Apiaceae</taxon>
        <taxon>Apioideae</taxon>
        <taxon>Scandiceae</taxon>
        <taxon>Daucinae</taxon>
        <taxon>Daucus</taxon>
        <taxon>Daucus sect. Daucus</taxon>
    </lineage>
</organism>
<dbReference type="EMBL" id="CP093351">
    <property type="protein sequence ID" value="WOH13968.1"/>
    <property type="molecule type" value="Genomic_DNA"/>
</dbReference>
<gene>
    <name evidence="3" type="ORF">DCAR_0933482</name>
</gene>
<dbReference type="Proteomes" id="UP000077755">
    <property type="component" value="Chromosome 9"/>
</dbReference>
<dbReference type="Pfam" id="PF26130">
    <property type="entry name" value="PB1-like"/>
    <property type="match status" value="1"/>
</dbReference>
<evidence type="ECO:0000259" key="2">
    <source>
        <dbReference type="Pfam" id="PF26130"/>
    </source>
</evidence>
<feature type="domain" description="PB1-like" evidence="2">
    <location>
        <begin position="1"/>
        <end position="99"/>
    </location>
</feature>
<evidence type="ECO:0000256" key="1">
    <source>
        <dbReference type="SAM" id="MobiDB-lite"/>
    </source>
</evidence>
<sequence length="422" mass="47406">MSSLMNIEVNHHGKFPPQPLCYYIGGKCDLIPNVDTDLLSFRDLDDWAIQFGYNSESLVYFKTNGHDFSNGVRVLYDDGSIRDMVGVCSQYGKIEVYVDSSLTDEELAGEGGAEGDGEGGAEGGDEGSAGDEDLAEILRQYEEEFGSGEDSDPDDPAYKYESEEETDELYSGGSDVDDASDEEFAVNKENYKSVKEGMKECNYSEDDFDSDELRSIGSSSEDENRKIGYNPTWKVKEMIETIRQEMEIDIPWIKAMRLRKAALEGVHDSLKQHYSRVWDFGQELLKINPHNTVKISGTRVNETDENRFQRMYVCYSALKKGWKAGCRPVIGLDGCFLKTVCGGQLLSAVGRDGNNQMYPICHAVVEVESTDSCKPAYEQLLKLDPAVWTKAHISTIPKADNIENNMSECFNSWIINERYMNL</sequence>
<reference evidence="3" key="1">
    <citation type="journal article" date="2016" name="Nat. Genet.">
        <title>A high-quality carrot genome assembly provides new insights into carotenoid accumulation and asterid genome evolution.</title>
        <authorList>
            <person name="Iorizzo M."/>
            <person name="Ellison S."/>
            <person name="Senalik D."/>
            <person name="Zeng P."/>
            <person name="Satapoomin P."/>
            <person name="Huang J."/>
            <person name="Bowman M."/>
            <person name="Iovene M."/>
            <person name="Sanseverino W."/>
            <person name="Cavagnaro P."/>
            <person name="Yildiz M."/>
            <person name="Macko-Podgorni A."/>
            <person name="Moranska E."/>
            <person name="Grzebelus E."/>
            <person name="Grzebelus D."/>
            <person name="Ashrafi H."/>
            <person name="Zheng Z."/>
            <person name="Cheng S."/>
            <person name="Spooner D."/>
            <person name="Van Deynze A."/>
            <person name="Simon P."/>
        </authorList>
    </citation>
    <scope>NUCLEOTIDE SEQUENCE</scope>
    <source>
        <tissue evidence="3">Leaf</tissue>
    </source>
</reference>
<protein>
    <recommendedName>
        <fullName evidence="2">PB1-like domain-containing protein</fullName>
    </recommendedName>
</protein>
<reference evidence="3" key="2">
    <citation type="submission" date="2022-03" db="EMBL/GenBank/DDBJ databases">
        <title>Draft title - Genomic analysis of global carrot germplasm unveils the trajectory of domestication and the origin of high carotenoid orange carrot.</title>
        <authorList>
            <person name="Iorizzo M."/>
            <person name="Ellison S."/>
            <person name="Senalik D."/>
            <person name="Macko-Podgorni A."/>
            <person name="Grzebelus D."/>
            <person name="Bostan H."/>
            <person name="Rolling W."/>
            <person name="Curaba J."/>
            <person name="Simon P."/>
        </authorList>
    </citation>
    <scope>NUCLEOTIDE SEQUENCE</scope>
    <source>
        <tissue evidence="3">Leaf</tissue>
    </source>
</reference>
<proteinExistence type="predicted"/>
<name>A0AAF0XTE7_DAUCS</name>
<accession>A0AAF0XTE7</accession>
<dbReference type="AlphaFoldDB" id="A0AAF0XTE7"/>
<evidence type="ECO:0000313" key="3">
    <source>
        <dbReference type="EMBL" id="WOH13968.1"/>
    </source>
</evidence>
<feature type="compositionally biased region" description="Acidic residues" evidence="1">
    <location>
        <begin position="144"/>
        <end position="155"/>
    </location>
</feature>
<dbReference type="PANTHER" id="PTHR31973">
    <property type="entry name" value="POLYPROTEIN, PUTATIVE-RELATED"/>
    <property type="match status" value="1"/>
</dbReference>
<dbReference type="InterPro" id="IPR058594">
    <property type="entry name" value="PB1-like_dom_pln"/>
</dbReference>
<evidence type="ECO:0000313" key="4">
    <source>
        <dbReference type="Proteomes" id="UP000077755"/>
    </source>
</evidence>
<feature type="region of interest" description="Disordered" evidence="1">
    <location>
        <begin position="107"/>
        <end position="130"/>
    </location>
</feature>
<dbReference type="PANTHER" id="PTHR31973:SF187">
    <property type="entry name" value="MUTATOR TRANSPOSASE MUDRA PROTEIN"/>
    <property type="match status" value="1"/>
</dbReference>
<feature type="region of interest" description="Disordered" evidence="1">
    <location>
        <begin position="144"/>
        <end position="179"/>
    </location>
</feature>
<feature type="region of interest" description="Disordered" evidence="1">
    <location>
        <begin position="203"/>
        <end position="224"/>
    </location>
</feature>